<dbReference type="Pfam" id="PF17853">
    <property type="entry name" value="GGDEF_2"/>
    <property type="match status" value="1"/>
</dbReference>
<dbReference type="Pfam" id="PF14361">
    <property type="entry name" value="RsbRD_N"/>
    <property type="match status" value="1"/>
</dbReference>
<accession>A0ABU4VH46</accession>
<dbReference type="PANTHER" id="PTHR33744">
    <property type="entry name" value="CARBOHYDRATE DIACID REGULATOR"/>
    <property type="match status" value="1"/>
</dbReference>
<dbReference type="EMBL" id="JAXAVX010000001">
    <property type="protein sequence ID" value="MDX8150707.1"/>
    <property type="molecule type" value="Genomic_DNA"/>
</dbReference>
<dbReference type="RefSeq" id="WP_319952851.1">
    <property type="nucleotide sequence ID" value="NZ_JAXAVX010000001.1"/>
</dbReference>
<sequence length="415" mass="45078">MPATTLRWETPSTRTAHHLQAIFVRLESQSEELVDRMVQAILASSPVLARDPVLTHSTRASTEANVRRIIGATVARPQEPVAVDAPPEAIDLARDLVRRGADRSALLTAYRQGQNVMWRHVMATAQSEDLDVPDLVALLDFASRSLFGYVDGVLQELMTTMDAERDEVAGGALARRRETVQLILDDAPISQQRASTMLGYELARRHTAVILWAAAGSVASGDLERACGALAGVLGARRPLTVPAGSAAVWCWMADVEWPDQAHRAIAAVLPEAIRVTIGDAHPGISGFRDSHREALDTQRLAMRTNDHPALTTYSEVRAASLAAQDEGRAIAFVGATLGQLAHADPELRETVRVYLKEDANAPRAAAVLHTHRNTVLKRLARADALLPEPLAGRGLEVRLALELARWLPSGRSRE</sequence>
<dbReference type="Pfam" id="PF13556">
    <property type="entry name" value="HTH_30"/>
    <property type="match status" value="1"/>
</dbReference>
<dbReference type="InterPro" id="IPR041522">
    <property type="entry name" value="CdaR_GGDEF"/>
</dbReference>
<reference evidence="5 6" key="1">
    <citation type="submission" date="2023-11" db="EMBL/GenBank/DDBJ databases">
        <authorList>
            <person name="Xu M."/>
            <person name="Jiang T."/>
        </authorList>
    </citation>
    <scope>NUCLEOTIDE SEQUENCE [LARGE SCALE GENOMIC DNA]</scope>
    <source>
        <strain evidence="5 6">SD</strain>
    </source>
</reference>
<dbReference type="InterPro" id="IPR051448">
    <property type="entry name" value="CdaR-like_regulators"/>
</dbReference>
<evidence type="ECO:0000259" key="2">
    <source>
        <dbReference type="Pfam" id="PF13556"/>
    </source>
</evidence>
<protein>
    <submittedName>
        <fullName evidence="5">Helix-turn-helix domain-containing protein</fullName>
    </submittedName>
</protein>
<organism evidence="5 6">
    <name type="scientific">Patulibacter brassicae</name>
    <dbReference type="NCBI Taxonomy" id="1705717"/>
    <lineage>
        <taxon>Bacteria</taxon>
        <taxon>Bacillati</taxon>
        <taxon>Actinomycetota</taxon>
        <taxon>Thermoleophilia</taxon>
        <taxon>Solirubrobacterales</taxon>
        <taxon>Patulibacteraceae</taxon>
        <taxon>Patulibacter</taxon>
    </lineage>
</organism>
<gene>
    <name evidence="5" type="ORF">SK069_03800</name>
</gene>
<feature type="domain" description="RsbT co-antagonist protein RsbRD N-terminal" evidence="3">
    <location>
        <begin position="31"/>
        <end position="176"/>
    </location>
</feature>
<dbReference type="Gene3D" id="1.10.10.2840">
    <property type="entry name" value="PucR C-terminal helix-turn-helix domain"/>
    <property type="match status" value="1"/>
</dbReference>
<dbReference type="PANTHER" id="PTHR33744:SF1">
    <property type="entry name" value="DNA-BINDING TRANSCRIPTIONAL ACTIVATOR ADER"/>
    <property type="match status" value="1"/>
</dbReference>
<evidence type="ECO:0000259" key="3">
    <source>
        <dbReference type="Pfam" id="PF14361"/>
    </source>
</evidence>
<comment type="caution">
    <text evidence="5">The sequence shown here is derived from an EMBL/GenBank/DDBJ whole genome shotgun (WGS) entry which is preliminary data.</text>
</comment>
<proteinExistence type="inferred from homology"/>
<dbReference type="InterPro" id="IPR025736">
    <property type="entry name" value="PucR_C-HTH_dom"/>
</dbReference>
<evidence type="ECO:0000313" key="5">
    <source>
        <dbReference type="EMBL" id="MDX8150707.1"/>
    </source>
</evidence>
<feature type="domain" description="CdaR GGDEF-like" evidence="4">
    <location>
        <begin position="192"/>
        <end position="300"/>
    </location>
</feature>
<keyword evidence="6" id="KW-1185">Reference proteome</keyword>
<dbReference type="Proteomes" id="UP001277761">
    <property type="component" value="Unassembled WGS sequence"/>
</dbReference>
<dbReference type="InterPro" id="IPR025751">
    <property type="entry name" value="RsbRD_N_dom"/>
</dbReference>
<comment type="similarity">
    <text evidence="1">Belongs to the CdaR family.</text>
</comment>
<evidence type="ECO:0000259" key="4">
    <source>
        <dbReference type="Pfam" id="PF17853"/>
    </source>
</evidence>
<name>A0ABU4VH46_9ACTN</name>
<feature type="domain" description="PucR C-terminal helix-turn-helix" evidence="2">
    <location>
        <begin position="348"/>
        <end position="403"/>
    </location>
</feature>
<evidence type="ECO:0000313" key="6">
    <source>
        <dbReference type="Proteomes" id="UP001277761"/>
    </source>
</evidence>
<dbReference type="InterPro" id="IPR042070">
    <property type="entry name" value="PucR_C-HTH_sf"/>
</dbReference>
<evidence type="ECO:0000256" key="1">
    <source>
        <dbReference type="ARBA" id="ARBA00006754"/>
    </source>
</evidence>